<dbReference type="Gene3D" id="2.60.40.10">
    <property type="entry name" value="Immunoglobulins"/>
    <property type="match status" value="1"/>
</dbReference>
<dbReference type="GO" id="GO:0004180">
    <property type="term" value="F:carboxypeptidase activity"/>
    <property type="evidence" value="ECO:0007669"/>
    <property type="project" value="UniProtKB-KW"/>
</dbReference>
<keyword evidence="3" id="KW-0378">Hydrolase</keyword>
<organism evidence="3 4">
    <name type="scientific">Nocardioides lianchengensis</name>
    <dbReference type="NCBI Taxonomy" id="1045774"/>
    <lineage>
        <taxon>Bacteria</taxon>
        <taxon>Bacillati</taxon>
        <taxon>Actinomycetota</taxon>
        <taxon>Actinomycetes</taxon>
        <taxon>Propionibacteriales</taxon>
        <taxon>Nocardioidaceae</taxon>
        <taxon>Nocardioides</taxon>
    </lineage>
</organism>
<gene>
    <name evidence="3" type="ORF">SAMN05421872_104156</name>
</gene>
<keyword evidence="3" id="KW-0645">Protease</keyword>
<reference evidence="3 4" key="1">
    <citation type="submission" date="2016-10" db="EMBL/GenBank/DDBJ databases">
        <authorList>
            <person name="de Groot N.N."/>
        </authorList>
    </citation>
    <scope>NUCLEOTIDE SEQUENCE [LARGE SCALE GENOMIC DNA]</scope>
    <source>
        <strain evidence="3 4">CGMCC 4.6858</strain>
    </source>
</reference>
<feature type="signal peptide" evidence="2">
    <location>
        <begin position="1"/>
        <end position="34"/>
    </location>
</feature>
<proteinExistence type="predicted"/>
<dbReference type="Pfam" id="PF13620">
    <property type="entry name" value="CarboxypepD_reg"/>
    <property type="match status" value="3"/>
</dbReference>
<keyword evidence="3" id="KW-0121">Carboxypeptidase</keyword>
<protein>
    <submittedName>
        <fullName evidence="3">Carboxypeptidase regulatory-like domain-containing protein</fullName>
    </submittedName>
</protein>
<dbReference type="SUPFAM" id="SSF49464">
    <property type="entry name" value="Carboxypeptidase regulatory domain-like"/>
    <property type="match status" value="8"/>
</dbReference>
<dbReference type="RefSeq" id="WP_090853951.1">
    <property type="nucleotide sequence ID" value="NZ_FMZM01000004.1"/>
</dbReference>
<evidence type="ECO:0000313" key="4">
    <source>
        <dbReference type="Proteomes" id="UP000199034"/>
    </source>
</evidence>
<feature type="region of interest" description="Disordered" evidence="1">
    <location>
        <begin position="263"/>
        <end position="283"/>
    </location>
</feature>
<accession>A0A1G6PWE0</accession>
<dbReference type="InterPro" id="IPR013783">
    <property type="entry name" value="Ig-like_fold"/>
</dbReference>
<dbReference type="STRING" id="1045774.SAMN05421872_104156"/>
<feature type="chain" id="PRO_5044205907" evidence="2">
    <location>
        <begin position="35"/>
        <end position="1652"/>
    </location>
</feature>
<dbReference type="GO" id="GO:0005975">
    <property type="term" value="P:carbohydrate metabolic process"/>
    <property type="evidence" value="ECO:0007669"/>
    <property type="project" value="UniProtKB-ARBA"/>
</dbReference>
<dbReference type="InterPro" id="IPR008969">
    <property type="entry name" value="CarboxyPept-like_regulatory"/>
</dbReference>
<dbReference type="OrthoDB" id="3752614at2"/>
<keyword evidence="2" id="KW-0732">Signal</keyword>
<evidence type="ECO:0000256" key="1">
    <source>
        <dbReference type="SAM" id="MobiDB-lite"/>
    </source>
</evidence>
<evidence type="ECO:0000256" key="2">
    <source>
        <dbReference type="SAM" id="SignalP"/>
    </source>
</evidence>
<evidence type="ECO:0000313" key="3">
    <source>
        <dbReference type="EMBL" id="SDC83836.1"/>
    </source>
</evidence>
<feature type="compositionally biased region" description="Low complexity" evidence="1">
    <location>
        <begin position="266"/>
        <end position="276"/>
    </location>
</feature>
<name>A0A1G6PWE0_9ACTN</name>
<dbReference type="Gene3D" id="2.60.40.1120">
    <property type="entry name" value="Carboxypeptidase-like, regulatory domain"/>
    <property type="match status" value="7"/>
</dbReference>
<dbReference type="Proteomes" id="UP000199034">
    <property type="component" value="Unassembled WGS sequence"/>
</dbReference>
<dbReference type="EMBL" id="FMZM01000004">
    <property type="protein sequence ID" value="SDC83836.1"/>
    <property type="molecule type" value="Genomic_DNA"/>
</dbReference>
<sequence>MPSPRRSLRALVLLLATVLAVPLASLVGVAPAHAVPGAASGSVSDSLGAALNGVTVTALAAPAFTTSAGQTTTAGGGVYTLPLAEGSYRLQFAKTGYTTALYGGSEEPLQVDVDDEGQLSVDGEPLEGNELEEVQLSSTQTYSVTGVVQNAGSTPLTGINVAAYHPGDEEDAVATATTNGSGAYTLILSPGVYHVRYTDPGSTYVPAWYDGTGTEPVDVTVTGNRALTTVKLATPPADAEFPVAGAVVDANGDPVSGVDVSVTPIGGSTDSGTGTTAPEGDDAGRYTVSVKPGTYRVAFAKTGWVSTRYGGQTTPATVTVGPTGALSASAGEPLVANRLNDVLLVSNPYAVTGLVQVSGDTTPIADITVRAFPTGSTDAGDVVDTDTTDGTGSYTLNLPVGTYDLEYVDNVPTPTTYSSTSLVEVQVGQGGALKVGGTAVDALDPVKLSLSSADTTHPVLGSVIDVNGAEIDGLSVSAVPQGAGTGDVDESGDDGAAGAHGRYRLQLKPGSYEIHVAGGTDWENATYQGGGDATAVVTVAANGTISVNATPIAGRDLGETEVAGKTEYALSGTVTDGTAGLPGITVKAYREGDLTTAVASTTSTGATGAWSLSGVDGLVVGTYVVEFSGASGANTYDKAWYGGATATPVEIAQGGVAKVAGVPVAENKLGAVTLSRSSADTPHPVTGEVTDANDDPLDGVTVTAVPQTPTPVGNQVVVQSGADGELGDHGRYRLLLKPGTYRVTYARTGFTNATYPGGDLTPVDVKVNLDGTVLIGTTPSPEAELAPVELADATGDAVLSGRVVSGGAGVNGITVEVFPYGDVSGTPVATATTATNAGTLGAWSLNTLKIGTYTVRFTDKVADANTYIQTFLGGSELGTAAPVKVGQGNAVTVATVPAPGGAVGETEMAKEGTDTTYPVVGELLDEAGDPIDGATVTATPQNGSGTLASAVTGADGELGDHGRYRLLLKVGTYRLTFAKSGFTGATYPGAGEPEIQVVVASGGIVTPATLESMTLADATAGTAINGRVVANGSGVAGIVAEVFPAGDLAPESRVGVSAATTASGAWSVSGLKIGEYTVRFTDNGAAAPAYVQTYYGGATPAASTPVKVGQGNAVSVNDVPKAGGALGDTTLSVATADTTYPLSGDVADANGDPLSGVSVSVEVVTPGAAVTPVLTDDEGAYALALRAGTYRIKFTRTGFATAYLLNGDGATAQVVVAVGGAVSIVGGDPVPGGALEGVTLRGTTNFDLTGRVLGAGNPLAGITVRARTTDTEVPAIATTSAANGTFTLKLPVGTYTIEYVGRAVGGTTWDGTFYGGVTAPTSIKVANDGTLSEVDGEVLTSGLDDVVLAKSTGVYAIRGTVSDETGEPLAGATVRAFKAGTGTQAGVGTSTAEGTFSINVPVGRYNLRYEKAGRATTWLLNADAETTAYAVVTVAAGGAITAPGVGIEAGVLEDVQLLLTAPRMVSAPKVSGKVLVGKTITTSLGTWSPDFRSTPGWQDYVTIEWFIDGRPADDYSDGDLFEKFAIPAVAGGRTVSYRITIEDPNPDGATRAPIVFTSKGIKVPKAVPKLVATYKGGKLTVVVKVPGLKRPLGSIVVKDGKKKVGATTLKAKSKGKVVIKLKKLKKGKRKLTITYGGDANVAPIKKTVRIKA</sequence>
<keyword evidence="4" id="KW-1185">Reference proteome</keyword>
<feature type="region of interest" description="Disordered" evidence="1">
    <location>
        <begin position="676"/>
        <end position="696"/>
    </location>
</feature>